<dbReference type="PANTHER" id="PTHR22884">
    <property type="entry name" value="SET DOMAIN PROTEINS"/>
    <property type="match status" value="1"/>
</dbReference>
<feature type="compositionally biased region" description="Polar residues" evidence="11">
    <location>
        <begin position="442"/>
        <end position="465"/>
    </location>
</feature>
<evidence type="ECO:0000256" key="10">
    <source>
        <dbReference type="ARBA" id="ARBA00023242"/>
    </source>
</evidence>
<dbReference type="GO" id="GO:0046975">
    <property type="term" value="F:histone H3K36 methyltransferase activity"/>
    <property type="evidence" value="ECO:0007669"/>
    <property type="project" value="InterPro"/>
</dbReference>
<dbReference type="GO" id="GO:0005634">
    <property type="term" value="C:nucleus"/>
    <property type="evidence" value="ECO:0007669"/>
    <property type="project" value="UniProtKB-SubCell"/>
</dbReference>
<dbReference type="SMART" id="SM00317">
    <property type="entry name" value="SET"/>
    <property type="match status" value="1"/>
</dbReference>
<gene>
    <name evidence="15" type="ORF">CUMW_139240</name>
</gene>
<dbReference type="PROSITE" id="PS51050">
    <property type="entry name" value="ZF_CW"/>
    <property type="match status" value="1"/>
</dbReference>
<evidence type="ECO:0000313" key="16">
    <source>
        <dbReference type="Proteomes" id="UP000236630"/>
    </source>
</evidence>
<dbReference type="STRING" id="55188.A0A2H5PJ09"/>
<feature type="region of interest" description="Disordered" evidence="11">
    <location>
        <begin position="2118"/>
        <end position="2195"/>
    </location>
</feature>
<feature type="domain" description="CW-type" evidence="13">
    <location>
        <begin position="1409"/>
        <end position="1462"/>
    </location>
</feature>
<name>A0A2H5PJ09_CITUN</name>
<evidence type="ECO:0000256" key="5">
    <source>
        <dbReference type="ARBA" id="ARBA00022679"/>
    </source>
</evidence>
<dbReference type="Pfam" id="PF07496">
    <property type="entry name" value="zf-CW"/>
    <property type="match status" value="1"/>
</dbReference>
<feature type="region of interest" description="Disordered" evidence="11">
    <location>
        <begin position="1152"/>
        <end position="1182"/>
    </location>
</feature>
<comment type="subcellular location">
    <subcellularLocation>
        <location evidence="2">Chromosome</location>
    </subcellularLocation>
    <subcellularLocation>
        <location evidence="1">Nucleus</location>
    </subcellularLocation>
</comment>
<evidence type="ECO:0000259" key="12">
    <source>
        <dbReference type="PROSITE" id="PS50280"/>
    </source>
</evidence>
<comment type="caution">
    <text evidence="15">The sequence shown here is derived from an EMBL/GenBank/DDBJ whole genome shotgun (WGS) entry which is preliminary data.</text>
</comment>
<keyword evidence="10" id="KW-0539">Nucleus</keyword>
<feature type="region of interest" description="Disordered" evidence="11">
    <location>
        <begin position="902"/>
        <end position="925"/>
    </location>
</feature>
<evidence type="ECO:0000256" key="2">
    <source>
        <dbReference type="ARBA" id="ARBA00004286"/>
    </source>
</evidence>
<evidence type="ECO:0000256" key="4">
    <source>
        <dbReference type="ARBA" id="ARBA00022603"/>
    </source>
</evidence>
<feature type="domain" description="AWS" evidence="14">
    <location>
        <begin position="1519"/>
        <end position="1569"/>
    </location>
</feature>
<keyword evidence="3" id="KW-0158">Chromosome</keyword>
<dbReference type="Gene3D" id="2.170.270.10">
    <property type="entry name" value="SET domain"/>
    <property type="match status" value="1"/>
</dbReference>
<keyword evidence="6" id="KW-0949">S-adenosyl-L-methionine</keyword>
<evidence type="ECO:0000256" key="7">
    <source>
        <dbReference type="ARBA" id="ARBA00022723"/>
    </source>
</evidence>
<keyword evidence="7" id="KW-0479">Metal-binding</keyword>
<evidence type="ECO:0000313" key="15">
    <source>
        <dbReference type="EMBL" id="GAY52085.1"/>
    </source>
</evidence>
<reference evidence="15 16" key="1">
    <citation type="journal article" date="2017" name="Front. Genet.">
        <title>Draft sequencing of the heterozygous diploid genome of Satsuma (Citrus unshiu Marc.) using a hybrid assembly approach.</title>
        <authorList>
            <person name="Shimizu T."/>
            <person name="Tanizawa Y."/>
            <person name="Mochizuki T."/>
            <person name="Nagasaki H."/>
            <person name="Yoshioka T."/>
            <person name="Toyoda A."/>
            <person name="Fujiyama A."/>
            <person name="Kaminuma E."/>
            <person name="Nakamura Y."/>
        </authorList>
    </citation>
    <scope>NUCLEOTIDE SEQUENCE [LARGE SCALE GENOMIC DNA]</scope>
    <source>
        <strain evidence="16">cv. Miyagawa wase</strain>
    </source>
</reference>
<evidence type="ECO:0000259" key="14">
    <source>
        <dbReference type="PROSITE" id="PS51215"/>
    </source>
</evidence>
<feature type="compositionally biased region" description="Low complexity" evidence="11">
    <location>
        <begin position="902"/>
        <end position="915"/>
    </location>
</feature>
<proteinExistence type="predicted"/>
<evidence type="ECO:0000259" key="13">
    <source>
        <dbReference type="PROSITE" id="PS51050"/>
    </source>
</evidence>
<feature type="compositionally biased region" description="Basic residues" evidence="11">
    <location>
        <begin position="1321"/>
        <end position="1338"/>
    </location>
</feature>
<feature type="compositionally biased region" description="Polar residues" evidence="11">
    <location>
        <begin position="1160"/>
        <end position="1170"/>
    </location>
</feature>
<dbReference type="SUPFAM" id="SSF82199">
    <property type="entry name" value="SET domain"/>
    <property type="match status" value="1"/>
</dbReference>
<feature type="compositionally biased region" description="Basic and acidic residues" evidence="11">
    <location>
        <begin position="2176"/>
        <end position="2195"/>
    </location>
</feature>
<evidence type="ECO:0000256" key="8">
    <source>
        <dbReference type="ARBA" id="ARBA00022771"/>
    </source>
</evidence>
<dbReference type="InterPro" id="IPR006560">
    <property type="entry name" value="AWS_dom"/>
</dbReference>
<dbReference type="Gene3D" id="3.30.40.100">
    <property type="match status" value="1"/>
</dbReference>
<evidence type="ECO:0000256" key="3">
    <source>
        <dbReference type="ARBA" id="ARBA00022454"/>
    </source>
</evidence>
<protein>
    <recommendedName>
        <fullName evidence="17">Histone-lysine N-methyltransferase</fullName>
    </recommendedName>
</protein>
<evidence type="ECO:0000256" key="11">
    <source>
        <dbReference type="SAM" id="MobiDB-lite"/>
    </source>
</evidence>
<keyword evidence="9" id="KW-0862">Zinc</keyword>
<dbReference type="GO" id="GO:0005694">
    <property type="term" value="C:chromosome"/>
    <property type="evidence" value="ECO:0007669"/>
    <property type="project" value="UniProtKB-SubCell"/>
</dbReference>
<feature type="compositionally biased region" description="Low complexity" evidence="11">
    <location>
        <begin position="2042"/>
        <end position="2056"/>
    </location>
</feature>
<dbReference type="Proteomes" id="UP000236630">
    <property type="component" value="Unassembled WGS sequence"/>
</dbReference>
<dbReference type="GO" id="GO:0008270">
    <property type="term" value="F:zinc ion binding"/>
    <property type="evidence" value="ECO:0007669"/>
    <property type="project" value="UniProtKB-KW"/>
</dbReference>
<dbReference type="SMART" id="SM00570">
    <property type="entry name" value="AWS"/>
    <property type="match status" value="1"/>
</dbReference>
<organism evidence="15 16">
    <name type="scientific">Citrus unshiu</name>
    <name type="common">Satsuma mandarin</name>
    <name type="synonym">Citrus nobilis var. unshiu</name>
    <dbReference type="NCBI Taxonomy" id="55188"/>
    <lineage>
        <taxon>Eukaryota</taxon>
        <taxon>Viridiplantae</taxon>
        <taxon>Streptophyta</taxon>
        <taxon>Embryophyta</taxon>
        <taxon>Tracheophyta</taxon>
        <taxon>Spermatophyta</taxon>
        <taxon>Magnoliopsida</taxon>
        <taxon>eudicotyledons</taxon>
        <taxon>Gunneridae</taxon>
        <taxon>Pentapetalae</taxon>
        <taxon>rosids</taxon>
        <taxon>malvids</taxon>
        <taxon>Sapindales</taxon>
        <taxon>Rutaceae</taxon>
        <taxon>Aurantioideae</taxon>
        <taxon>Citrus</taxon>
    </lineage>
</organism>
<feature type="region of interest" description="Disordered" evidence="11">
    <location>
        <begin position="1298"/>
        <end position="1347"/>
    </location>
</feature>
<dbReference type="PROSITE" id="PS50280">
    <property type="entry name" value="SET"/>
    <property type="match status" value="1"/>
</dbReference>
<evidence type="ECO:0000256" key="1">
    <source>
        <dbReference type="ARBA" id="ARBA00004123"/>
    </source>
</evidence>
<keyword evidence="5" id="KW-0808">Transferase</keyword>
<feature type="domain" description="SET" evidence="12">
    <location>
        <begin position="1580"/>
        <end position="1709"/>
    </location>
</feature>
<feature type="compositionally biased region" description="Polar residues" evidence="11">
    <location>
        <begin position="775"/>
        <end position="784"/>
    </location>
</feature>
<feature type="region of interest" description="Disordered" evidence="11">
    <location>
        <begin position="1944"/>
        <end position="1979"/>
    </location>
</feature>
<feature type="region of interest" description="Disordered" evidence="11">
    <location>
        <begin position="775"/>
        <end position="801"/>
    </location>
</feature>
<dbReference type="InterPro" id="IPR001214">
    <property type="entry name" value="SET_dom"/>
</dbReference>
<dbReference type="InterPro" id="IPR046341">
    <property type="entry name" value="SET_dom_sf"/>
</dbReference>
<accession>A0A2H5PJ09</accession>
<feature type="region of interest" description="Disordered" evidence="11">
    <location>
        <begin position="1222"/>
        <end position="1249"/>
    </location>
</feature>
<feature type="region of interest" description="Disordered" evidence="11">
    <location>
        <begin position="442"/>
        <end position="466"/>
    </location>
</feature>
<dbReference type="Pfam" id="PF17907">
    <property type="entry name" value="AWS"/>
    <property type="match status" value="1"/>
</dbReference>
<evidence type="ECO:0000256" key="6">
    <source>
        <dbReference type="ARBA" id="ARBA00022691"/>
    </source>
</evidence>
<dbReference type="CDD" id="cd19172">
    <property type="entry name" value="SET_SETD2"/>
    <property type="match status" value="1"/>
</dbReference>
<dbReference type="PROSITE" id="PS51215">
    <property type="entry name" value="AWS"/>
    <property type="match status" value="1"/>
</dbReference>
<dbReference type="Pfam" id="PF00856">
    <property type="entry name" value="SET"/>
    <property type="match status" value="1"/>
</dbReference>
<dbReference type="InterPro" id="IPR050777">
    <property type="entry name" value="SET2_Histone-Lys_MeTrsfase"/>
</dbReference>
<feature type="region of interest" description="Disordered" evidence="11">
    <location>
        <begin position="384"/>
        <end position="408"/>
    </location>
</feature>
<keyword evidence="16" id="KW-1185">Reference proteome</keyword>
<dbReference type="GO" id="GO:0032259">
    <property type="term" value="P:methylation"/>
    <property type="evidence" value="ECO:0007669"/>
    <property type="project" value="UniProtKB-KW"/>
</dbReference>
<keyword evidence="8" id="KW-0863">Zinc-finger</keyword>
<feature type="compositionally biased region" description="Polar residues" evidence="11">
    <location>
        <begin position="1004"/>
        <end position="1015"/>
    </location>
</feature>
<evidence type="ECO:0000256" key="9">
    <source>
        <dbReference type="ARBA" id="ARBA00022833"/>
    </source>
</evidence>
<evidence type="ECO:0008006" key="17">
    <source>
        <dbReference type="Google" id="ProtNLM"/>
    </source>
</evidence>
<feature type="region of interest" description="Disordered" evidence="11">
    <location>
        <begin position="2013"/>
        <end position="2056"/>
    </location>
</feature>
<sequence length="2195" mass="239834">MGSCENLTSVDEPSCNSVFEQHSSLEFMEEPVSEQRMCLKTRFDVLDANVSGSTKLDGRSIDDTTHCVSCGDAGDTGIGNKDGLIDEFQNVAGVSLEKAIDDECGVSRVCFIESQEEIGVCSSPGRCLDLSQDGNNSYVSSAYVTEAVVGDRDGSVSKCDNVSGSGLEKLVDESQSKVDSEAVVGDRDGPASECNNVSGLVLEKLVDEKQGVCLDGSQSEVDVCGNGLCVEKGGFQGEDLESFKHQKLPLGEVPSNCSPRNCDRRDKQKDDQGFNCSSVEETVEVMGVETNALAEVMLGNDNQTLSSDAFEMPLKSIPVGGLTRNCVQQHGQMGDNILSCLPGEEGVMIKKSDELAELEKVPCDLIMPFGSFGIPLTGSPRNCVQHGDQKDGRTVSCSSSEGDMEGKEVKTDALDGIEKVNCFQISPSQFCEMPPELLPFTGSPNNSVQQEDQKNDNTAGCTSSEGDMECIEEKTDALSGKMKVTSDQMLPSQCCEMDSEAISLVDSPTDCVQLGNQENNKNGGSLSSKSAKEVIEDKMGTCGQILPSQGCSMTPELIPKTDSLRNCTQQNEQKSNECISVPSLEEEGKNYASVGIEIDICGHMLSFQECEIRSELTLVTEKQLIVEAKRDIVHGLENDSGHPRSPLEHTEPRMEFASATDLSFRCIQKKEQQGIESLAEGKANLSAAVEANMCNCISALQDGETPFKVFYEDDLMRTCEGHKDHVDHESIGHLAVGTVEQKDNTDTCILALPMQSCQSSLESLRIADSLSNCSKQNDQGNNKSVDGLSAESATEAVEEKSDVTTDIKVEICSQLSPIEENEKEHSSRVIEKPISLQSCQPSAVDENGSCKSLNVAGLSQKDGFGAISSSGAVDGFGQINHEVKDDVGTNCFSETKYPNRVSLSSRRSSRISRSSQKTQTKRAARNCRTKAKIQHSHGSIDIILNIARRKRSCLSKPARSSIWGLLGSITQIFGKSGMSSFNLSQNQGSQKARGDHRSQKRNKIQASGSSLTPSKKWNVSTRCLRLKVKVGKEICQSTLNVVVPKVADTMGSNDIVVGDDISESYPTKNSEFPILAHEDEDIFGEEGTQRQFQCLDSNPEELVKHPGNSILDVHFASQELKATVITDNAAGDVADGNSAHKGVGILGGASESNYVDPGTSPDSEVINTAPDSEVGTRSKEGSHKVVLTSSEIFAAPGNVTSSRRGKKKTNLLFAGNCSLHDDSPVAASKVKPPKKRGGRQKLEDGSHSSDSLVAFPVTYASSNSSSGKEFCSELLPSRDSEPGIIEEAMVPSVKCKGSELSKSLKSGGRKKGRSKVSNSAKSRRRKASTQRGNQRKSVNKNEVKEKGVLAAKRRDEGVLELVEEKTEVRPQIGSHIADDIGKTDSGNNSMSVDVSNAEITSGGEPEHYCPPESAWVRCDDCYKWRRIPVSVADLIDENCRWVCKDNMDTTFADCSIPQEKTNADINAELGLSDYEEEDGLINYNTSGKGLDFQSTPGSSFRRIDSNVFLHRSRKTQTIDEVMVCHCKPPLDVRLGCRDECLNRMLNIECVQGTCPCGDLCSNQQRLSQNVWLQFQKRKYAKMQWRPCGKKGYGLESLEDIPIGKFIIEYVGEVLDMQAYEARQKEYAANGHKHFYFMTLNGSEVIDACAKGNLGRFINHSCDPNCRTEKVNIHLSIFFMQYWLVNGEICIGLFAMRDIKEGEELTFDYNYVRVFGAAAKKCHCGSPQCRVQEKLNELLDAEGGISKRKDAPKGYLKLLLLTAASGGSGNGESIQSNRDLSMILDALLKTKSRVVLMDIINKNGLQMLHNMIKQYRRDFKKIPILRKLLKVLEYLAVREILTRNHITAGPPCPGMESFRGSILSLTEHDDKQVHQIARSFRDRWIPKPFRKHSYKDRDDSGMDIHRVANCNRLPMLHNHRRDESLRPSEAIDCVMQSLVAKTSVDSAANEAGSSPGAGGCQTNGPKVRKRKSRWDQPAETNLDSIKHKKLMLESRVLPSREDINCPDHIHNHCNKDEAVSSEDGGQITQEDVPPGFSSPFNPPLVSSDSSSTTDLSQQNVSQLRCAFDVAIAHPQGKFNSRLPVSYGIPLHILQQFGSSQAETVDSWVIAPSMPFHPFPPLPPFPRDKKDTPPASAVSCKTIDGPAEEWQQDSNHAPPCCPDEDNPSMTGANQSDAEDPRSGNGHEARHDRWTAEK</sequence>
<dbReference type="InterPro" id="IPR011124">
    <property type="entry name" value="Znf_CW"/>
</dbReference>
<feature type="region of interest" description="Disordered" evidence="11">
    <location>
        <begin position="982"/>
        <end position="1015"/>
    </location>
</feature>
<dbReference type="EMBL" id="BDQV01000077">
    <property type="protein sequence ID" value="GAY52085.1"/>
    <property type="molecule type" value="Genomic_DNA"/>
</dbReference>
<keyword evidence="4" id="KW-0489">Methyltransferase</keyword>
<dbReference type="InterPro" id="IPR044437">
    <property type="entry name" value="SETD2/Set2_SET"/>
</dbReference>